<reference evidence="2 3" key="1">
    <citation type="journal article" date="2010" name="Proc. Natl. Acad. Sci. U.S.A.">
        <title>Insights into evolution of multicellular fungi from the assembled chromosomes of the mushroom Coprinopsis cinerea (Coprinus cinereus).</title>
        <authorList>
            <person name="Stajich J.E."/>
            <person name="Wilke S.K."/>
            <person name="Ahren D."/>
            <person name="Au C.H."/>
            <person name="Birren B.W."/>
            <person name="Borodovsky M."/>
            <person name="Burns C."/>
            <person name="Canback B."/>
            <person name="Casselton L.A."/>
            <person name="Cheng C.K."/>
            <person name="Deng J."/>
            <person name="Dietrich F.S."/>
            <person name="Fargo D.C."/>
            <person name="Farman M.L."/>
            <person name="Gathman A.C."/>
            <person name="Goldberg J."/>
            <person name="Guigo R."/>
            <person name="Hoegger P.J."/>
            <person name="Hooker J.B."/>
            <person name="Huggins A."/>
            <person name="James T.Y."/>
            <person name="Kamada T."/>
            <person name="Kilaru S."/>
            <person name="Kodira C."/>
            <person name="Kues U."/>
            <person name="Kupfer D."/>
            <person name="Kwan H.S."/>
            <person name="Lomsadze A."/>
            <person name="Li W."/>
            <person name="Lilly W.W."/>
            <person name="Ma L.J."/>
            <person name="Mackey A.J."/>
            <person name="Manning G."/>
            <person name="Martin F."/>
            <person name="Muraguchi H."/>
            <person name="Natvig D.O."/>
            <person name="Palmerini H."/>
            <person name="Ramesh M.A."/>
            <person name="Rehmeyer C.J."/>
            <person name="Roe B.A."/>
            <person name="Shenoy N."/>
            <person name="Stanke M."/>
            <person name="Ter-Hovhannisyan V."/>
            <person name="Tunlid A."/>
            <person name="Velagapudi R."/>
            <person name="Vision T.J."/>
            <person name="Zeng Q."/>
            <person name="Zolan M.E."/>
            <person name="Pukkila P.J."/>
        </authorList>
    </citation>
    <scope>NUCLEOTIDE SEQUENCE [LARGE SCALE GENOMIC DNA]</scope>
    <source>
        <strain evidence="3">Okayama-7 / 130 / ATCC MYA-4618 / FGSC 9003</strain>
    </source>
</reference>
<evidence type="ECO:0000313" key="2">
    <source>
        <dbReference type="EMBL" id="EFI27812.1"/>
    </source>
</evidence>
<gene>
    <name evidence="2" type="ORF">CC1G_14735</name>
</gene>
<proteinExistence type="predicted"/>
<keyword evidence="3" id="KW-1185">Reference proteome</keyword>
<dbReference type="InParanoid" id="D6RMM6"/>
<dbReference type="EMBL" id="AACS02000005">
    <property type="protein sequence ID" value="EFI27812.1"/>
    <property type="molecule type" value="Genomic_DNA"/>
</dbReference>
<feature type="region of interest" description="Disordered" evidence="1">
    <location>
        <begin position="40"/>
        <end position="75"/>
    </location>
</feature>
<dbReference type="GeneID" id="9379511"/>
<dbReference type="KEGG" id="cci:CC1G_14735"/>
<dbReference type="RefSeq" id="XP_002911306.1">
    <property type="nucleotide sequence ID" value="XM_002911260.1"/>
</dbReference>
<dbReference type="VEuPathDB" id="FungiDB:CC1G_14735"/>
<accession>D6RMM6</accession>
<name>D6RMM6_COPC7</name>
<sequence>MESDVRIKVKREKVDLVVPRVQWFGGVNPLATLGTWRKPSACGPQIEQSSPERGSLDMEVEPVNDPLRDRLDPSLMEGTRLGSQARSRILSVTNKIAPIGDRLQAA</sequence>
<dbReference type="AlphaFoldDB" id="D6RMM6"/>
<protein>
    <submittedName>
        <fullName evidence="2">Uncharacterized protein</fullName>
    </submittedName>
</protein>
<evidence type="ECO:0000313" key="3">
    <source>
        <dbReference type="Proteomes" id="UP000001861"/>
    </source>
</evidence>
<evidence type="ECO:0000256" key="1">
    <source>
        <dbReference type="SAM" id="MobiDB-lite"/>
    </source>
</evidence>
<dbReference type="HOGENOM" id="CLU_2223146_0_0_1"/>
<comment type="caution">
    <text evidence="2">The sequence shown here is derived from an EMBL/GenBank/DDBJ whole genome shotgun (WGS) entry which is preliminary data.</text>
</comment>
<dbReference type="Proteomes" id="UP000001861">
    <property type="component" value="Unassembled WGS sequence"/>
</dbReference>
<organism evidence="2 3">
    <name type="scientific">Coprinopsis cinerea (strain Okayama-7 / 130 / ATCC MYA-4618 / FGSC 9003)</name>
    <name type="common">Inky cap fungus</name>
    <name type="synonym">Hormographiella aspergillata</name>
    <dbReference type="NCBI Taxonomy" id="240176"/>
    <lineage>
        <taxon>Eukaryota</taxon>
        <taxon>Fungi</taxon>
        <taxon>Dikarya</taxon>
        <taxon>Basidiomycota</taxon>
        <taxon>Agaricomycotina</taxon>
        <taxon>Agaricomycetes</taxon>
        <taxon>Agaricomycetidae</taxon>
        <taxon>Agaricales</taxon>
        <taxon>Agaricineae</taxon>
        <taxon>Psathyrellaceae</taxon>
        <taxon>Coprinopsis</taxon>
    </lineage>
</organism>